<organism evidence="5 6">
    <name type="scientific">Fimbriiglobus ruber</name>
    <dbReference type="NCBI Taxonomy" id="1908690"/>
    <lineage>
        <taxon>Bacteria</taxon>
        <taxon>Pseudomonadati</taxon>
        <taxon>Planctomycetota</taxon>
        <taxon>Planctomycetia</taxon>
        <taxon>Gemmatales</taxon>
        <taxon>Gemmataceae</taxon>
        <taxon>Fimbriiglobus</taxon>
    </lineage>
</organism>
<dbReference type="InterPro" id="IPR000719">
    <property type="entry name" value="Prot_kinase_dom"/>
</dbReference>
<dbReference type="PROSITE" id="PS00108">
    <property type="entry name" value="PROTEIN_KINASE_ST"/>
    <property type="match status" value="1"/>
</dbReference>
<proteinExistence type="predicted"/>
<reference evidence="6" key="1">
    <citation type="submission" date="2017-06" db="EMBL/GenBank/DDBJ databases">
        <title>Genome analysis of Fimbriiglobus ruber SP5, the first member of the order Planctomycetales with confirmed chitinolytic capability.</title>
        <authorList>
            <person name="Ravin N.V."/>
            <person name="Rakitin A.L."/>
            <person name="Ivanova A.A."/>
            <person name="Beletsky A.V."/>
            <person name="Kulichevskaya I.S."/>
            <person name="Mardanov A.V."/>
            <person name="Dedysh S.N."/>
        </authorList>
    </citation>
    <scope>NUCLEOTIDE SEQUENCE [LARGE SCALE GENOMIC DNA]</scope>
    <source>
        <strain evidence="6">SP5</strain>
    </source>
</reference>
<dbReference type="AlphaFoldDB" id="A0A225D159"/>
<feature type="repeat" description="WD" evidence="3">
    <location>
        <begin position="819"/>
        <end position="851"/>
    </location>
</feature>
<feature type="repeat" description="WD" evidence="3">
    <location>
        <begin position="693"/>
        <end position="734"/>
    </location>
</feature>
<dbReference type="PROSITE" id="PS50082">
    <property type="entry name" value="WD_REPEATS_2"/>
    <property type="match status" value="7"/>
</dbReference>
<dbReference type="Proteomes" id="UP000214646">
    <property type="component" value="Unassembled WGS sequence"/>
</dbReference>
<feature type="repeat" description="WD" evidence="3">
    <location>
        <begin position="878"/>
        <end position="907"/>
    </location>
</feature>
<feature type="repeat" description="WD" evidence="3">
    <location>
        <begin position="626"/>
        <end position="646"/>
    </location>
</feature>
<dbReference type="PROSITE" id="PS00678">
    <property type="entry name" value="WD_REPEATS_1"/>
    <property type="match status" value="2"/>
</dbReference>
<evidence type="ECO:0000256" key="3">
    <source>
        <dbReference type="PROSITE-ProRule" id="PRU00221"/>
    </source>
</evidence>
<feature type="domain" description="Protein kinase" evidence="4">
    <location>
        <begin position="1"/>
        <end position="190"/>
    </location>
</feature>
<dbReference type="SUPFAM" id="SSF50978">
    <property type="entry name" value="WD40 repeat-like"/>
    <property type="match status" value="1"/>
</dbReference>
<gene>
    <name evidence="5" type="ORF">FRUB_09501</name>
</gene>
<comment type="caution">
    <text evidence="5">The sequence shown here is derived from an EMBL/GenBank/DDBJ whole genome shotgun (WGS) entry which is preliminary data.</text>
</comment>
<dbReference type="InterPro" id="IPR011047">
    <property type="entry name" value="Quinoprotein_ADH-like_sf"/>
</dbReference>
<evidence type="ECO:0000313" key="6">
    <source>
        <dbReference type="Proteomes" id="UP000214646"/>
    </source>
</evidence>
<dbReference type="InterPro" id="IPR011009">
    <property type="entry name" value="Kinase-like_dom_sf"/>
</dbReference>
<dbReference type="Gene3D" id="2.130.10.10">
    <property type="entry name" value="YVTN repeat-like/Quinoprotein amine dehydrogenase"/>
    <property type="match status" value="5"/>
</dbReference>
<dbReference type="SUPFAM" id="SSF50952">
    <property type="entry name" value="Soluble quinoprotein glucose dehydrogenase"/>
    <property type="match status" value="1"/>
</dbReference>
<keyword evidence="6" id="KW-1185">Reference proteome</keyword>
<feature type="repeat" description="WD" evidence="3">
    <location>
        <begin position="908"/>
        <end position="949"/>
    </location>
</feature>
<dbReference type="OrthoDB" id="500858at2"/>
<dbReference type="CDD" id="cd00200">
    <property type="entry name" value="WD40"/>
    <property type="match status" value="2"/>
</dbReference>
<protein>
    <submittedName>
        <fullName evidence="5">High-affnity carbon uptake protein Hat/HatR</fullName>
    </submittedName>
</protein>
<dbReference type="InterPro" id="IPR011041">
    <property type="entry name" value="Quinoprot_gluc/sorb_DH_b-prop"/>
</dbReference>
<evidence type="ECO:0000259" key="4">
    <source>
        <dbReference type="PROSITE" id="PS50011"/>
    </source>
</evidence>
<sequence length="1119" mass="117460">MGGLPYFSLELCSGGNLAQKLAGNPMPPPEAAALVEKLALGVGAAHAANIVHRDLKPANVLLASDGTPKVSDFGLAKLTDLGDGLTPAWAVMGTPSYMAPEQAGGRAVDAGPAADVYALGAVLYECLTGRPPFKGASTADTLVQVRTRDAVPVRDLVPGVPRDLETICHKCLEKEPGKRYATAAALAAYLTGRPVAARPVGALGRARRWRARNPGLAAAVGVAVTALVVGSAASTGFGVWALDSARHAGIEAGNARTAATRADTEAGNAKAATALAVAEAERARSANKRSQRLLGVTYASEGVKLADDGLLPLGLLRIVQPLVVAPDSPDAEWAARSQFAAYRRYARRQYSLTLVLNHAQSVLDSAFSSDGRRVMTASGTVVRVWDAASGAPLSPPIAHTAPVSRAAFGSGGRRVMTASGTVVRVWDAASGAPLSPPIAHTAFLAHAAFSPDGRWVVTASGTAVRVWDAETGKPLSPPLQFGGMFKAVAFHPDGKRIVIATASTIMLWSPESGASHTSPVSPLQLKGTVLGLSPDGRRVAVVRMIATLRAGGTAEVWDVESGELLSQPIHHGGLPVSADFSPDGRQVAIISMNSALGDGATRVWDAESGTPLSPPIHGVWAVRAMFSADGRRLITSGLDGTARVWDTVSDPPAFYNGTLSQSPFSSDGHRVATVDGMTTRVWDARSGRPLSAPVRHAHKVISVKCSPRGRRIVTTYAGDTVRVWDADSGEPLTPPLPHAGPTDAVAFGPDDKKVLTFHTRSTVRVWNADSGDPLTPPLPHAEPVISAVFSPDGRWVLTAGRHTAQVWDVATGQPLGRAITPPPNPIRSAVFSADGKRILTTNIDSRARVWDPITGLPLTPPFPHPGTVLNPAVFRPVFSPDGKRVVTSGENRTARVWSSDTGDPLTPLLKHGGGVSATAFSPDSRQIATASHDGTARVWDADSGKPLVPPLRHPGPVSAVAFSPDGKRVLTACGTTAQVWDAESGVALSPPLPHTAQVDWVGFAADGRRVLTACRDKTARVWDVTPDDRPAADLVNLAQLLSASRLDDTGAVISLEAGEVTRRWADLRARYPAEFVATPETTRRWREGEIRDAIRAGDPRAAESHYWHLVGDLVIGTAR</sequence>
<feature type="repeat" description="WD" evidence="3">
    <location>
        <begin position="735"/>
        <end position="776"/>
    </location>
</feature>
<evidence type="ECO:0000256" key="2">
    <source>
        <dbReference type="ARBA" id="ARBA00022737"/>
    </source>
</evidence>
<dbReference type="InterPro" id="IPR020472">
    <property type="entry name" value="WD40_PAC1"/>
</dbReference>
<dbReference type="SUPFAM" id="SSF56112">
    <property type="entry name" value="Protein kinase-like (PK-like)"/>
    <property type="match status" value="1"/>
</dbReference>
<dbReference type="SMART" id="SM00320">
    <property type="entry name" value="WD40"/>
    <property type="match status" value="14"/>
</dbReference>
<evidence type="ECO:0000256" key="1">
    <source>
        <dbReference type="ARBA" id="ARBA00022574"/>
    </source>
</evidence>
<keyword evidence="2" id="KW-0677">Repeat</keyword>
<evidence type="ECO:0000313" key="5">
    <source>
        <dbReference type="EMBL" id="OWK35340.1"/>
    </source>
</evidence>
<dbReference type="InterPro" id="IPR019775">
    <property type="entry name" value="WD40_repeat_CS"/>
</dbReference>
<dbReference type="PROSITE" id="PS50294">
    <property type="entry name" value="WD_REPEATS_REGION"/>
    <property type="match status" value="2"/>
</dbReference>
<dbReference type="GO" id="GO:0004672">
    <property type="term" value="F:protein kinase activity"/>
    <property type="evidence" value="ECO:0007669"/>
    <property type="project" value="InterPro"/>
</dbReference>
<dbReference type="Pfam" id="PF00069">
    <property type="entry name" value="Pkinase"/>
    <property type="match status" value="1"/>
</dbReference>
<dbReference type="InterPro" id="IPR036322">
    <property type="entry name" value="WD40_repeat_dom_sf"/>
</dbReference>
<dbReference type="InterPro" id="IPR001680">
    <property type="entry name" value="WD40_rpt"/>
</dbReference>
<dbReference type="SMART" id="SM00220">
    <property type="entry name" value="S_TKc"/>
    <property type="match status" value="1"/>
</dbReference>
<dbReference type="EMBL" id="NIDE01000018">
    <property type="protein sequence ID" value="OWK35340.1"/>
    <property type="molecule type" value="Genomic_DNA"/>
</dbReference>
<dbReference type="PANTHER" id="PTHR44129">
    <property type="entry name" value="WD REPEAT-CONTAINING PROTEIN POP1"/>
    <property type="match status" value="1"/>
</dbReference>
<dbReference type="GO" id="GO:0005524">
    <property type="term" value="F:ATP binding"/>
    <property type="evidence" value="ECO:0007669"/>
    <property type="project" value="InterPro"/>
</dbReference>
<dbReference type="SUPFAM" id="SSF50998">
    <property type="entry name" value="Quinoprotein alcohol dehydrogenase-like"/>
    <property type="match status" value="1"/>
</dbReference>
<name>A0A225D159_9BACT</name>
<dbReference type="Gene3D" id="1.10.510.10">
    <property type="entry name" value="Transferase(Phosphotransferase) domain 1"/>
    <property type="match status" value="1"/>
</dbReference>
<dbReference type="InterPro" id="IPR008271">
    <property type="entry name" value="Ser/Thr_kinase_AS"/>
</dbReference>
<dbReference type="CDD" id="cd14014">
    <property type="entry name" value="STKc_PknB_like"/>
    <property type="match status" value="1"/>
</dbReference>
<dbReference type="InterPro" id="IPR050349">
    <property type="entry name" value="WD_LIS1/nudF_dynein_reg"/>
</dbReference>
<dbReference type="PROSITE" id="PS50011">
    <property type="entry name" value="PROTEIN_KINASE_DOM"/>
    <property type="match status" value="1"/>
</dbReference>
<dbReference type="PRINTS" id="PR00320">
    <property type="entry name" value="GPROTEINBRPT"/>
</dbReference>
<keyword evidence="1 3" id="KW-0853">WD repeat</keyword>
<dbReference type="Pfam" id="PF00400">
    <property type="entry name" value="WD40"/>
    <property type="match status" value="10"/>
</dbReference>
<feature type="repeat" description="WD" evidence="3">
    <location>
        <begin position="991"/>
        <end position="1032"/>
    </location>
</feature>
<accession>A0A225D159</accession>
<dbReference type="InterPro" id="IPR015943">
    <property type="entry name" value="WD40/YVTN_repeat-like_dom_sf"/>
</dbReference>